<dbReference type="PANTHER" id="PTHR37938">
    <property type="entry name" value="BLL0215 PROTEIN"/>
    <property type="match status" value="1"/>
</dbReference>
<sequence length="193" mass="22101">MATHNPFAMFAPQPVGVRFENQEEGEKIILLLRAHIVTLIPAVLTTIFLVVGPIFVPRLLTLANIDLTDLLRGGRLFLITLFWYLVTFGYAFYKFVFWYFNVYLLTNERIIDFDFRGVLHKEISYATLLHIEDVEPKTVGFFGTFFNYGDVFVQTAGTRPKFEFEKVPRPDAVAEAILDEARKEEAEAPGEIA</sequence>
<evidence type="ECO:0000313" key="2">
    <source>
        <dbReference type="EMBL" id="OGD99304.1"/>
    </source>
</evidence>
<dbReference type="PANTHER" id="PTHR37938:SF1">
    <property type="entry name" value="BLL0215 PROTEIN"/>
    <property type="match status" value="1"/>
</dbReference>
<gene>
    <name evidence="2" type="ORF">A3B54_02885</name>
</gene>
<protein>
    <recommendedName>
        <fullName evidence="4">DUF304 domain-containing protein</fullName>
    </recommendedName>
</protein>
<keyword evidence="1" id="KW-0812">Transmembrane</keyword>
<keyword evidence="1" id="KW-1133">Transmembrane helix</keyword>
<evidence type="ECO:0008006" key="4">
    <source>
        <dbReference type="Google" id="ProtNLM"/>
    </source>
</evidence>
<dbReference type="Proteomes" id="UP000177039">
    <property type="component" value="Unassembled WGS sequence"/>
</dbReference>
<dbReference type="AlphaFoldDB" id="A0A1F5H5I4"/>
<keyword evidence="1" id="KW-0472">Membrane</keyword>
<organism evidence="2 3">
    <name type="scientific">Candidatus Curtissbacteria bacterium RIFCSPLOWO2_01_FULL_42_50</name>
    <dbReference type="NCBI Taxonomy" id="1797730"/>
    <lineage>
        <taxon>Bacteria</taxon>
        <taxon>Candidatus Curtissiibacteriota</taxon>
    </lineage>
</organism>
<feature type="transmembrane region" description="Helical" evidence="1">
    <location>
        <begin position="76"/>
        <end position="100"/>
    </location>
</feature>
<dbReference type="EMBL" id="MFBT01000019">
    <property type="protein sequence ID" value="OGD99304.1"/>
    <property type="molecule type" value="Genomic_DNA"/>
</dbReference>
<proteinExistence type="predicted"/>
<evidence type="ECO:0000313" key="3">
    <source>
        <dbReference type="Proteomes" id="UP000177039"/>
    </source>
</evidence>
<evidence type="ECO:0000256" key="1">
    <source>
        <dbReference type="SAM" id="Phobius"/>
    </source>
</evidence>
<comment type="caution">
    <text evidence="2">The sequence shown here is derived from an EMBL/GenBank/DDBJ whole genome shotgun (WGS) entry which is preliminary data.</text>
</comment>
<feature type="transmembrane region" description="Helical" evidence="1">
    <location>
        <begin position="36"/>
        <end position="56"/>
    </location>
</feature>
<accession>A0A1F5H5I4</accession>
<reference evidence="2 3" key="1">
    <citation type="journal article" date="2016" name="Nat. Commun.">
        <title>Thousands of microbial genomes shed light on interconnected biogeochemical processes in an aquifer system.</title>
        <authorList>
            <person name="Anantharaman K."/>
            <person name="Brown C.T."/>
            <person name="Hug L.A."/>
            <person name="Sharon I."/>
            <person name="Castelle C.J."/>
            <person name="Probst A.J."/>
            <person name="Thomas B.C."/>
            <person name="Singh A."/>
            <person name="Wilkins M.J."/>
            <person name="Karaoz U."/>
            <person name="Brodie E.L."/>
            <person name="Williams K.H."/>
            <person name="Hubbard S.S."/>
            <person name="Banfield J.F."/>
        </authorList>
    </citation>
    <scope>NUCLEOTIDE SEQUENCE [LARGE SCALE GENOMIC DNA]</scope>
</reference>
<name>A0A1F5H5I4_9BACT</name>